<dbReference type="SMART" id="SM00327">
    <property type="entry name" value="VWA"/>
    <property type="match status" value="1"/>
</dbReference>
<reference evidence="3" key="1">
    <citation type="submission" date="2015-10" db="EMBL/GenBank/DDBJ databases">
        <authorList>
            <person name="Gilbert D.G."/>
        </authorList>
    </citation>
    <scope>NUCLEOTIDE SEQUENCE</scope>
</reference>
<accession>A0A160TAH3</accession>
<dbReference type="PANTHER" id="PTHR22550:SF18">
    <property type="entry name" value="VWFA DOMAIN-CONTAINING PROTEIN"/>
    <property type="match status" value="1"/>
</dbReference>
<dbReference type="InterPro" id="IPR036465">
    <property type="entry name" value="vWFA_dom_sf"/>
</dbReference>
<proteinExistence type="predicted"/>
<dbReference type="InterPro" id="IPR002035">
    <property type="entry name" value="VWF_A"/>
</dbReference>
<evidence type="ECO:0000256" key="1">
    <source>
        <dbReference type="SAM" id="Phobius"/>
    </source>
</evidence>
<keyword evidence="1" id="KW-0472">Membrane</keyword>
<evidence type="ECO:0000259" key="2">
    <source>
        <dbReference type="PROSITE" id="PS50234"/>
    </source>
</evidence>
<protein>
    <submittedName>
        <fullName evidence="3">BatA (Bacteroides aerotolerance operon)</fullName>
    </submittedName>
</protein>
<dbReference type="InterPro" id="IPR033881">
    <property type="entry name" value="vWA_BatA_type"/>
</dbReference>
<evidence type="ECO:0000313" key="3">
    <source>
        <dbReference type="EMBL" id="CUS40408.1"/>
    </source>
</evidence>
<dbReference type="Pfam" id="PF00092">
    <property type="entry name" value="VWA"/>
    <property type="match status" value="1"/>
</dbReference>
<name>A0A160TAH3_9ZZZZ</name>
<sequence length="337" mass="37212">MIEWHWLWALWLLPLPIIMRLIPAVKRDEAALKVPSFTLWQNDFGQYQVGSTKVNFAWLLPCLIWAGLVVALARPSWLGDVVELPVSGRDLMMAVDISGSMEIKDMEINGKAVDRLSIVKEVLNDFIDRREGDRLGLILFGSNAYLQTPLTFDRETVRTFLNEAALGLAGKKTAIGDAIALAAKRLESNPAESRVLVLLTDGANTAGEIEPVKAAELAAQMGIRIHTIGLGADSMEVTSFFGSQRVNPSRDLDEDSLRKIADLTGGKFFRARNTGELEEIYTIIDQLEPTEKDPEIYRPQTSLYQWPLLAALILSLIQGVFSSGVLSRFNSTKGGAL</sequence>
<feature type="domain" description="VWFA" evidence="2">
    <location>
        <begin position="90"/>
        <end position="287"/>
    </location>
</feature>
<dbReference type="PROSITE" id="PS50234">
    <property type="entry name" value="VWFA"/>
    <property type="match status" value="1"/>
</dbReference>
<feature type="transmembrane region" description="Helical" evidence="1">
    <location>
        <begin position="6"/>
        <end position="23"/>
    </location>
</feature>
<dbReference type="EMBL" id="CZQC01000014">
    <property type="protein sequence ID" value="CUS40408.1"/>
    <property type="molecule type" value="Genomic_DNA"/>
</dbReference>
<gene>
    <name evidence="3" type="ORF">MGWOODY_Tha542</name>
</gene>
<dbReference type="InterPro" id="IPR050768">
    <property type="entry name" value="UPF0353/GerABKA_families"/>
</dbReference>
<feature type="transmembrane region" description="Helical" evidence="1">
    <location>
        <begin position="56"/>
        <end position="77"/>
    </location>
</feature>
<dbReference type="SUPFAM" id="SSF53300">
    <property type="entry name" value="vWA-like"/>
    <property type="match status" value="1"/>
</dbReference>
<dbReference type="AlphaFoldDB" id="A0A160TAH3"/>
<dbReference type="PANTHER" id="PTHR22550">
    <property type="entry name" value="SPORE GERMINATION PROTEIN"/>
    <property type="match status" value="1"/>
</dbReference>
<dbReference type="CDD" id="cd01467">
    <property type="entry name" value="vWA_BatA_type"/>
    <property type="match status" value="1"/>
</dbReference>
<dbReference type="Gene3D" id="3.40.50.410">
    <property type="entry name" value="von Willebrand factor, type A domain"/>
    <property type="match status" value="1"/>
</dbReference>
<keyword evidence="1" id="KW-0812">Transmembrane</keyword>
<organism evidence="3">
    <name type="scientific">hydrothermal vent metagenome</name>
    <dbReference type="NCBI Taxonomy" id="652676"/>
    <lineage>
        <taxon>unclassified sequences</taxon>
        <taxon>metagenomes</taxon>
        <taxon>ecological metagenomes</taxon>
    </lineage>
</organism>
<keyword evidence="1" id="KW-1133">Transmembrane helix</keyword>